<dbReference type="SUPFAM" id="SSF50129">
    <property type="entry name" value="GroES-like"/>
    <property type="match status" value="2"/>
</dbReference>
<evidence type="ECO:0000259" key="10">
    <source>
        <dbReference type="Pfam" id="PF08240"/>
    </source>
</evidence>
<proteinExistence type="inferred from homology"/>
<feature type="domain" description="Alcohol dehydrogenase-like C-terminal" evidence="9">
    <location>
        <begin position="495"/>
        <end position="568"/>
    </location>
</feature>
<keyword evidence="8" id="KW-0732">Signal</keyword>
<dbReference type="Proteomes" id="UP000016929">
    <property type="component" value="Unassembled WGS sequence"/>
</dbReference>
<evidence type="ECO:0000256" key="8">
    <source>
        <dbReference type="SAM" id="SignalP"/>
    </source>
</evidence>
<comment type="cofactor">
    <cofactor evidence="1 7">
        <name>Zn(2+)</name>
        <dbReference type="ChEBI" id="CHEBI:29105"/>
    </cofactor>
</comment>
<dbReference type="SUPFAM" id="SSF51735">
    <property type="entry name" value="NAD(P)-binding Rossmann-fold domains"/>
    <property type="match status" value="2"/>
</dbReference>
<protein>
    <submittedName>
        <fullName evidence="11">Putative zinc-type alcohol dehydrogenase-like protein AdhB</fullName>
    </submittedName>
</protein>
<dbReference type="STRING" id="1229665.N1S9P4"/>
<keyword evidence="4 7" id="KW-0862">Zinc</keyword>
<dbReference type="Gene3D" id="3.40.50.720">
    <property type="entry name" value="NAD(P)-binding Rossmann-like Domain"/>
    <property type="match status" value="2"/>
</dbReference>
<dbReference type="InterPro" id="IPR013154">
    <property type="entry name" value="ADH-like_N"/>
</dbReference>
<dbReference type="GO" id="GO:0016491">
    <property type="term" value="F:oxidoreductase activity"/>
    <property type="evidence" value="ECO:0007669"/>
    <property type="project" value="UniProtKB-KW"/>
</dbReference>
<feature type="chain" id="PRO_5005358703" evidence="8">
    <location>
        <begin position="19"/>
        <end position="687"/>
    </location>
</feature>
<feature type="signal peptide" evidence="8">
    <location>
        <begin position="1"/>
        <end position="18"/>
    </location>
</feature>
<dbReference type="OrthoDB" id="3941538at2759"/>
<feature type="domain" description="Alcohol dehydrogenase-like N-terminal" evidence="10">
    <location>
        <begin position="342"/>
        <end position="442"/>
    </location>
</feature>
<reference evidence="12" key="2">
    <citation type="journal article" date="2014" name="PLoS ONE">
        <title>Genome and Transcriptome Analysis of the Fungal Pathogen Fusarium oxysporum f. sp. cubense Causing Banana Vascular Wilt Disease.</title>
        <authorList>
            <person name="Guo L."/>
            <person name="Han L."/>
            <person name="Yang L."/>
            <person name="Zeng H."/>
            <person name="Fan D."/>
            <person name="Zhu Y."/>
            <person name="Feng Y."/>
            <person name="Wang G."/>
            <person name="Peng C."/>
            <person name="Jiang X."/>
            <person name="Zhou D."/>
            <person name="Ni P."/>
            <person name="Liang C."/>
            <person name="Liu L."/>
            <person name="Wang J."/>
            <person name="Mao C."/>
            <person name="Fang X."/>
            <person name="Peng M."/>
            <person name="Huang J."/>
        </authorList>
    </citation>
    <scope>NUCLEOTIDE SEQUENCE [LARGE SCALE GENOMIC DNA]</scope>
    <source>
        <strain evidence="12">race 4</strain>
    </source>
</reference>
<evidence type="ECO:0000256" key="2">
    <source>
        <dbReference type="ARBA" id="ARBA00008072"/>
    </source>
</evidence>
<evidence type="ECO:0000313" key="12">
    <source>
        <dbReference type="Proteomes" id="UP000016929"/>
    </source>
</evidence>
<dbReference type="GO" id="GO:0008270">
    <property type="term" value="F:zinc ion binding"/>
    <property type="evidence" value="ECO:0007669"/>
    <property type="project" value="InterPro"/>
</dbReference>
<comment type="similarity">
    <text evidence="2 7">Belongs to the zinc-containing alcohol dehydrogenase family.</text>
</comment>
<dbReference type="AlphaFoldDB" id="N1S9P4"/>
<organism evidence="11 12">
    <name type="scientific">Fusarium oxysporum f. sp. cubense (strain race 4)</name>
    <name type="common">Panama disease fungus</name>
    <dbReference type="NCBI Taxonomy" id="2502994"/>
    <lineage>
        <taxon>Eukaryota</taxon>
        <taxon>Fungi</taxon>
        <taxon>Dikarya</taxon>
        <taxon>Ascomycota</taxon>
        <taxon>Pezizomycotina</taxon>
        <taxon>Sordariomycetes</taxon>
        <taxon>Hypocreomycetidae</taxon>
        <taxon>Hypocreales</taxon>
        <taxon>Nectriaceae</taxon>
        <taxon>Fusarium</taxon>
        <taxon>Fusarium oxysporum species complex</taxon>
    </lineage>
</organism>
<reference evidence="12" key="1">
    <citation type="submission" date="2012-09" db="EMBL/GenBank/DDBJ databases">
        <title>Genome sequencing and comparative transcriptomics of race 1 and race 4 of banana pathogen: Fusarium oxysporum f. sp. cubense.</title>
        <authorList>
            <person name="Fang X."/>
            <person name="Huang J."/>
        </authorList>
    </citation>
    <scope>NUCLEOTIDE SEQUENCE [LARGE SCALE GENOMIC DNA]</scope>
    <source>
        <strain evidence="12">race 4</strain>
    </source>
</reference>
<dbReference type="InterPro" id="IPR002328">
    <property type="entry name" value="ADH_Zn_CS"/>
</dbReference>
<feature type="domain" description="Alcohol dehydrogenase-like N-terminal" evidence="10">
    <location>
        <begin position="36"/>
        <end position="136"/>
    </location>
</feature>
<dbReference type="InterPro" id="IPR013149">
    <property type="entry name" value="ADH-like_C"/>
</dbReference>
<keyword evidence="3 7" id="KW-0479">Metal-binding</keyword>
<dbReference type="HOGENOM" id="CLU_400631_0_0_1"/>
<evidence type="ECO:0000256" key="3">
    <source>
        <dbReference type="ARBA" id="ARBA00022723"/>
    </source>
</evidence>
<evidence type="ECO:0000256" key="7">
    <source>
        <dbReference type="RuleBase" id="RU361277"/>
    </source>
</evidence>
<dbReference type="EMBL" id="KB726227">
    <property type="protein sequence ID" value="EMT73577.1"/>
    <property type="molecule type" value="Genomic_DNA"/>
</dbReference>
<sequence length="687" mass="73193">MVSTNLTLPATMRALLLTGLYNVTVQDVAVPQLVSPTDAIVKLTTAGICGSDLYAYRGFASDQDPYVLGHEGIGYVVQTGSGVSSVSVGDYVVIPDNFHHGQLEMQPMFPISYGGGVQSPGVSGLQAEYAIVKAADANLFRLPIHRNETNETLEQSYLMTGDIFSTGWTAITWSGFEPGDSVAVFGAGPVGLMATYSALLRGASRVYTVDHVQERLDVAKSIGAIPINFAESDPVTQIQKLEPAGVKRAVDCVGLEALNSTLAFEPSIIVRQMVNVTGFEGGLGQVGVHAYTPGTQAALDHPQLSADITFPATSFWTKSLRLQAGLYNVTVQDVAVPQLVSPTDAIVKLTTAGICGSDLYAYRGFASDQDPYVLGHEGIGYVVQTGSGVSSVSVGDYVVIPDNFHHGQLEMQPMFPISYGGGVQSPGVSGLQAEYAIVKAADANLFRLPIHRNETNETLEQSYLMTGDIFSTGWTAITWSGFEPGDSVAVFGAGPVGLMATYSALLRGASRVYTVDHVQERLDVAKSIGAIPINFAESDPVTQIQKLEPAGVKRAVDCVGLEALNSTLAFEPSIIVRQMVNVTGFEGGLGQVGVHAYTPGTQAALDHPQLSADITFPATSFWTKSLRLQAGIVQPYRIAPQLINLISSGVANTSFITTAVINIEDAPEYYERFNRTEEVKVLISFSR</sequence>
<name>N1S9P4_FUSC4</name>
<gene>
    <name evidence="11" type="ORF">FOC4_g10002064</name>
</gene>
<dbReference type="PANTHER" id="PTHR42813:SF3">
    <property type="entry name" value="GLUTATHIONE-INDEPENDENT FORMALDEHYDE DEHYDROGENASE"/>
    <property type="match status" value="1"/>
</dbReference>
<evidence type="ECO:0000256" key="5">
    <source>
        <dbReference type="ARBA" id="ARBA00023002"/>
    </source>
</evidence>
<evidence type="ECO:0000256" key="1">
    <source>
        <dbReference type="ARBA" id="ARBA00001947"/>
    </source>
</evidence>
<dbReference type="PROSITE" id="PS00059">
    <property type="entry name" value="ADH_ZINC"/>
    <property type="match status" value="2"/>
</dbReference>
<evidence type="ECO:0000256" key="4">
    <source>
        <dbReference type="ARBA" id="ARBA00022833"/>
    </source>
</evidence>
<feature type="domain" description="Alcohol dehydrogenase-like C-terminal" evidence="9">
    <location>
        <begin position="189"/>
        <end position="262"/>
    </location>
</feature>
<evidence type="ECO:0000313" key="11">
    <source>
        <dbReference type="EMBL" id="EMT73577.1"/>
    </source>
</evidence>
<dbReference type="InterPro" id="IPR036291">
    <property type="entry name" value="NAD(P)-bd_dom_sf"/>
</dbReference>
<dbReference type="Gene3D" id="3.90.180.10">
    <property type="entry name" value="Medium-chain alcohol dehydrogenases, catalytic domain"/>
    <property type="match status" value="2"/>
</dbReference>
<keyword evidence="12" id="KW-1185">Reference proteome</keyword>
<evidence type="ECO:0000259" key="9">
    <source>
        <dbReference type="Pfam" id="PF00107"/>
    </source>
</evidence>
<dbReference type="Pfam" id="PF00107">
    <property type="entry name" value="ADH_zinc_N"/>
    <property type="match status" value="2"/>
</dbReference>
<dbReference type="PANTHER" id="PTHR42813">
    <property type="entry name" value="ZINC-TYPE ALCOHOL DEHYDROGENASE-LIKE"/>
    <property type="match status" value="1"/>
</dbReference>
<dbReference type="Pfam" id="PF08240">
    <property type="entry name" value="ADH_N"/>
    <property type="match status" value="2"/>
</dbReference>
<keyword evidence="5" id="KW-0560">Oxidoreductase</keyword>
<evidence type="ECO:0000256" key="6">
    <source>
        <dbReference type="ARBA" id="ARBA00023027"/>
    </source>
</evidence>
<accession>N1S9P4</accession>
<dbReference type="InterPro" id="IPR011032">
    <property type="entry name" value="GroES-like_sf"/>
</dbReference>
<keyword evidence="6" id="KW-0520">NAD</keyword>